<organism evidence="1 2">
    <name type="scientific">Teichococcus deserti</name>
    <dbReference type="NCBI Taxonomy" id="1817963"/>
    <lineage>
        <taxon>Bacteria</taxon>
        <taxon>Pseudomonadati</taxon>
        <taxon>Pseudomonadota</taxon>
        <taxon>Alphaproteobacteria</taxon>
        <taxon>Acetobacterales</taxon>
        <taxon>Roseomonadaceae</taxon>
        <taxon>Roseomonas</taxon>
    </lineage>
</organism>
<dbReference type="Proteomes" id="UP000188879">
    <property type="component" value="Unassembled WGS sequence"/>
</dbReference>
<comment type="caution">
    <text evidence="1">The sequence shown here is derived from an EMBL/GenBank/DDBJ whole genome shotgun (WGS) entry which is preliminary data.</text>
</comment>
<proteinExistence type="predicted"/>
<sequence length="90" mass="9635">MPLLLVAHDQAPDGATALEDAVWQLAESHLTFPGSLLVESAVSARYLAEHLRGAMRRAGYDGALLVTPLAEPTLVGLSSEAEEWIRARLA</sequence>
<accession>A0A1V2GZC0</accession>
<reference evidence="1 2" key="1">
    <citation type="submission" date="2016-10" db="EMBL/GenBank/DDBJ databases">
        <title>Draft Genome sequence of Roseomonas sp. strain M3.</title>
        <authorList>
            <person name="Subhash Y."/>
            <person name="Lee S."/>
        </authorList>
    </citation>
    <scope>NUCLEOTIDE SEQUENCE [LARGE SCALE GENOMIC DNA]</scope>
    <source>
        <strain evidence="1 2">M3</strain>
    </source>
</reference>
<keyword evidence="2" id="KW-1185">Reference proteome</keyword>
<dbReference type="RefSeq" id="WP_076959454.1">
    <property type="nucleotide sequence ID" value="NZ_MLCO01000249.1"/>
</dbReference>
<evidence type="ECO:0000313" key="1">
    <source>
        <dbReference type="EMBL" id="ONG48224.1"/>
    </source>
</evidence>
<dbReference type="OrthoDB" id="7271672at2"/>
<name>A0A1V2GZC0_9PROT</name>
<dbReference type="AlphaFoldDB" id="A0A1V2GZC0"/>
<dbReference type="EMBL" id="MLCO01000249">
    <property type="protein sequence ID" value="ONG48224.1"/>
    <property type="molecule type" value="Genomic_DNA"/>
</dbReference>
<protein>
    <submittedName>
        <fullName evidence="1">Uncharacterized protein</fullName>
    </submittedName>
</protein>
<gene>
    <name evidence="1" type="ORF">BKE38_22075</name>
</gene>
<evidence type="ECO:0000313" key="2">
    <source>
        <dbReference type="Proteomes" id="UP000188879"/>
    </source>
</evidence>